<accession>E5BAW6</accession>
<name>E5BAW6_ERWAM</name>
<organism evidence="1">
    <name type="scientific">Erwinia amylovora ATCC BAA-2158</name>
    <dbReference type="NCBI Taxonomy" id="889211"/>
    <lineage>
        <taxon>Bacteria</taxon>
        <taxon>Pseudomonadati</taxon>
        <taxon>Pseudomonadota</taxon>
        <taxon>Gammaproteobacteria</taxon>
        <taxon>Enterobacterales</taxon>
        <taxon>Erwiniaceae</taxon>
        <taxon>Erwinia</taxon>
    </lineage>
</organism>
<evidence type="ECO:0000313" key="1">
    <source>
        <dbReference type="EMBL" id="CBX82623.1"/>
    </source>
</evidence>
<sequence length="112" mass="12973">MKIRTERGNIIDILGIYWVLSVDRTSTETILLGLPKGSGGLVPYRVTGKLAENVEFTDPSIPERFIYYHSGIYHRALIEENLLDDLREYDETAYKRFLEILKSEGQIDPDFY</sequence>
<proteinExistence type="predicted"/>
<protein>
    <submittedName>
        <fullName evidence="1">Uncharacterized protein</fullName>
    </submittedName>
</protein>
<dbReference type="EMBL" id="FR719201">
    <property type="protein sequence ID" value="CBX82623.1"/>
    <property type="molecule type" value="Genomic_DNA"/>
</dbReference>
<dbReference type="AlphaFoldDB" id="E5BAW6"/>
<gene>
    <name evidence="1" type="ORF">EAIL5_3803</name>
</gene>
<reference evidence="1" key="1">
    <citation type="journal article" date="2011" name="J. Bacteriol.">
        <title>Genome Sequence of an Erwinia amylovora Strain with Pathogenicity Restricted to Rubus Plants.</title>
        <authorList>
            <person name="Powney R."/>
            <person name="Smits T.H."/>
            <person name="Sawbridge T."/>
            <person name="Frey B."/>
            <person name="Blom J."/>
            <person name="Frey J.E."/>
            <person name="Plummer K.M."/>
            <person name="Beer S.V."/>
            <person name="Luck J."/>
            <person name="Duffy B."/>
            <person name="Rodoni B."/>
        </authorList>
    </citation>
    <scope>NUCLEOTIDE SEQUENCE</scope>
    <source>
        <strain evidence="1">ATCC BAA-2158</strain>
    </source>
</reference>